<evidence type="ECO:0000256" key="1">
    <source>
        <dbReference type="ARBA" id="ARBA00023015"/>
    </source>
</evidence>
<dbReference type="InterPro" id="IPR018062">
    <property type="entry name" value="HTH_AraC-typ_CS"/>
</dbReference>
<geneLocation type="plasmid" evidence="5 6">
    <name>p_1</name>
</geneLocation>
<dbReference type="PANTHER" id="PTHR47893:SF1">
    <property type="entry name" value="REGULATORY PROTEIN PCHR"/>
    <property type="match status" value="1"/>
</dbReference>
<evidence type="ECO:0000313" key="5">
    <source>
        <dbReference type="EMBL" id="UTT87268.1"/>
    </source>
</evidence>
<dbReference type="Proteomes" id="UP001059120">
    <property type="component" value="Plasmid p_1"/>
</dbReference>
<dbReference type="PROSITE" id="PS01124">
    <property type="entry name" value="HTH_ARAC_FAMILY_2"/>
    <property type="match status" value="1"/>
</dbReference>
<evidence type="ECO:0000256" key="3">
    <source>
        <dbReference type="ARBA" id="ARBA00023163"/>
    </source>
</evidence>
<protein>
    <submittedName>
        <fullName evidence="5">AraC family transcriptional regulator</fullName>
    </submittedName>
</protein>
<dbReference type="InterPro" id="IPR009057">
    <property type="entry name" value="Homeodomain-like_sf"/>
</dbReference>
<dbReference type="Pfam" id="PF12833">
    <property type="entry name" value="HTH_18"/>
    <property type="match status" value="1"/>
</dbReference>
<dbReference type="SMART" id="SM00342">
    <property type="entry name" value="HTH_ARAC"/>
    <property type="match status" value="1"/>
</dbReference>
<dbReference type="SUPFAM" id="SSF46689">
    <property type="entry name" value="Homeodomain-like"/>
    <property type="match status" value="2"/>
</dbReference>
<sequence>MRWIETEEKYQMVSEQFTEADPLLEGNVDTCKVKESFSLHWGATTELKDHQVISTARKALILIILTNGKLDFSYDDLNFKMDSKDGYQGLVVNLAKPATFRRTVQKGNKVAKLKVLIPQEWIEERVEEGSRVDEFISQHLSNFDLYSNEHLRSTIDKIIELHNGNETFKKIKLEALTQNLVLEVFEQLTNSDIPVKPVLLEALTITTENTKSSIDDLINHIEDNLDSDLSVKALAEYAYTSESNLRRKFKEVIGCSLKSYIRRRRLEVARKHLEQGSASITEVAYYAGYRHPSNFTNAYKKAFGYPPADTVNKRVLR</sequence>
<dbReference type="PROSITE" id="PS00041">
    <property type="entry name" value="HTH_ARAC_FAMILY_1"/>
    <property type="match status" value="1"/>
</dbReference>
<name>A0ABY5GBM5_VIBPE</name>
<keyword evidence="2" id="KW-0238">DNA-binding</keyword>
<dbReference type="InterPro" id="IPR018060">
    <property type="entry name" value="HTH_AraC"/>
</dbReference>
<keyword evidence="6" id="KW-1185">Reference proteome</keyword>
<proteinExistence type="predicted"/>
<keyword evidence="1" id="KW-0805">Transcription regulation</keyword>
<feature type="domain" description="HTH araC/xylS-type" evidence="4">
    <location>
        <begin position="215"/>
        <end position="313"/>
    </location>
</feature>
<dbReference type="InterPro" id="IPR053142">
    <property type="entry name" value="PchR_regulatory_protein"/>
</dbReference>
<evidence type="ECO:0000259" key="4">
    <source>
        <dbReference type="PROSITE" id="PS01124"/>
    </source>
</evidence>
<reference evidence="5" key="1">
    <citation type="submission" date="2022-01" db="EMBL/GenBank/DDBJ databases">
        <title>Alginate degradation mechanism of Vibrio pelagius WXL662.</title>
        <authorList>
            <person name="He X."/>
        </authorList>
    </citation>
    <scope>NUCLEOTIDE SEQUENCE</scope>
    <source>
        <strain evidence="5">WXL662</strain>
        <plasmid evidence="5">p_1</plasmid>
    </source>
</reference>
<dbReference type="PANTHER" id="PTHR47893">
    <property type="entry name" value="REGULATORY PROTEIN PCHR"/>
    <property type="match status" value="1"/>
</dbReference>
<dbReference type="EMBL" id="CP090616">
    <property type="protein sequence ID" value="UTT87268.1"/>
    <property type="molecule type" value="Genomic_DNA"/>
</dbReference>
<organism evidence="5 6">
    <name type="scientific">Vibrio pelagius</name>
    <dbReference type="NCBI Taxonomy" id="28169"/>
    <lineage>
        <taxon>Bacteria</taxon>
        <taxon>Pseudomonadati</taxon>
        <taxon>Pseudomonadota</taxon>
        <taxon>Gammaproteobacteria</taxon>
        <taxon>Vibrionales</taxon>
        <taxon>Vibrionaceae</taxon>
        <taxon>Vibrio</taxon>
    </lineage>
</organism>
<accession>A0ABY5GBM5</accession>
<keyword evidence="3" id="KW-0804">Transcription</keyword>
<gene>
    <name evidence="5" type="ORF">LZI70_19805</name>
</gene>
<evidence type="ECO:0000256" key="2">
    <source>
        <dbReference type="ARBA" id="ARBA00023125"/>
    </source>
</evidence>
<dbReference type="Gene3D" id="1.10.10.60">
    <property type="entry name" value="Homeodomain-like"/>
    <property type="match status" value="2"/>
</dbReference>
<keyword evidence="5" id="KW-0614">Plasmid</keyword>
<dbReference type="RefSeq" id="WP_255232969.1">
    <property type="nucleotide sequence ID" value="NZ_CP090616.1"/>
</dbReference>
<evidence type="ECO:0000313" key="6">
    <source>
        <dbReference type="Proteomes" id="UP001059120"/>
    </source>
</evidence>